<reference evidence="2 3" key="1">
    <citation type="submission" date="2021-08" db="EMBL/GenBank/DDBJ databases">
        <title>Novel members of of the genus Stenotrophomonas from differernt environment.</title>
        <authorList>
            <person name="Deng Y."/>
        </authorList>
    </citation>
    <scope>NUCLEOTIDE SEQUENCE [LARGE SCALE GENOMIC DNA]</scope>
    <source>
        <strain evidence="2 3">CPCC 101365</strain>
    </source>
</reference>
<feature type="transmembrane region" description="Helical" evidence="1">
    <location>
        <begin position="21"/>
        <end position="39"/>
    </location>
</feature>
<dbReference type="InterPro" id="IPR045584">
    <property type="entry name" value="Pilin-like"/>
</dbReference>
<evidence type="ECO:0000256" key="1">
    <source>
        <dbReference type="SAM" id="Phobius"/>
    </source>
</evidence>
<dbReference type="RefSeq" id="WP_250062822.1">
    <property type="nucleotide sequence ID" value="NZ_JAIKTS010000001.1"/>
</dbReference>
<keyword evidence="1" id="KW-0812">Transmembrane</keyword>
<dbReference type="Pfam" id="PF07963">
    <property type="entry name" value="N_methyl"/>
    <property type="match status" value="1"/>
</dbReference>
<evidence type="ECO:0000313" key="2">
    <source>
        <dbReference type="EMBL" id="MCL7714194.1"/>
    </source>
</evidence>
<keyword evidence="1" id="KW-1133">Transmembrane helix</keyword>
<dbReference type="NCBIfam" id="TIGR02532">
    <property type="entry name" value="IV_pilin_GFxxxE"/>
    <property type="match status" value="1"/>
</dbReference>
<keyword evidence="1" id="KW-0472">Membrane</keyword>
<organism evidence="2 3">
    <name type="scientific">Stenotrophomonas mori</name>
    <dbReference type="NCBI Taxonomy" id="2871096"/>
    <lineage>
        <taxon>Bacteria</taxon>
        <taxon>Pseudomonadati</taxon>
        <taxon>Pseudomonadota</taxon>
        <taxon>Gammaproteobacteria</taxon>
        <taxon>Lysobacterales</taxon>
        <taxon>Lysobacteraceae</taxon>
        <taxon>Stenotrophomonas</taxon>
    </lineage>
</organism>
<name>A0ABT0SFU1_9GAMM</name>
<dbReference type="InterPro" id="IPR012902">
    <property type="entry name" value="N_methyl_site"/>
</dbReference>
<comment type="caution">
    <text evidence="2">The sequence shown here is derived from an EMBL/GenBank/DDBJ whole genome shotgun (WGS) entry which is preliminary data.</text>
</comment>
<evidence type="ECO:0000313" key="3">
    <source>
        <dbReference type="Proteomes" id="UP001431235"/>
    </source>
</evidence>
<sequence>MNRPRHGVPGRRAGGFTLIELMISLALGLLVLGAAFVVFRSNQNSFRATEGINRIQENARAAFELISQDIRAAGGSVCSWDTHYAGDADSQALLNGWLSGSNTELTIISGSSNGYRLQDAGSSFVDFDPDSLADATTVFSAGDRVLLCNPTGNYVVTVTGVGAGRLNFSGLPAGVDLKGIAGITSVAAARYSSARWFVARNPRGGSSLFVSRSGGNSEEVAEGVAGITFFYRQKDQASYVNAPAGDVVAIRTQLQLTAQDVDGRALSRTVSNVVSIRRAAP</sequence>
<gene>
    <name evidence="2" type="ORF">K5L01_05965</name>
</gene>
<dbReference type="SUPFAM" id="SSF54523">
    <property type="entry name" value="Pili subunits"/>
    <property type="match status" value="1"/>
</dbReference>
<keyword evidence="3" id="KW-1185">Reference proteome</keyword>
<accession>A0ABT0SFU1</accession>
<proteinExistence type="predicted"/>
<dbReference type="EMBL" id="JAIKTS010000001">
    <property type="protein sequence ID" value="MCL7714194.1"/>
    <property type="molecule type" value="Genomic_DNA"/>
</dbReference>
<dbReference type="PROSITE" id="PS00409">
    <property type="entry name" value="PROKAR_NTER_METHYL"/>
    <property type="match status" value="1"/>
</dbReference>
<protein>
    <submittedName>
        <fullName evidence="2">Prepilin-type N-terminal cleavage/methylation domain-containing protein</fullName>
    </submittedName>
</protein>
<dbReference type="Proteomes" id="UP001431235">
    <property type="component" value="Unassembled WGS sequence"/>
</dbReference>